<name>A0A6A6EUB2_9PEZI</name>
<organism evidence="2 3">
    <name type="scientific">Zopfia rhizophila CBS 207.26</name>
    <dbReference type="NCBI Taxonomy" id="1314779"/>
    <lineage>
        <taxon>Eukaryota</taxon>
        <taxon>Fungi</taxon>
        <taxon>Dikarya</taxon>
        <taxon>Ascomycota</taxon>
        <taxon>Pezizomycotina</taxon>
        <taxon>Dothideomycetes</taxon>
        <taxon>Dothideomycetes incertae sedis</taxon>
        <taxon>Zopfiaceae</taxon>
        <taxon>Zopfia</taxon>
    </lineage>
</organism>
<evidence type="ECO:0000256" key="1">
    <source>
        <dbReference type="SAM" id="Phobius"/>
    </source>
</evidence>
<accession>A0A6A6EUB2</accession>
<dbReference type="Proteomes" id="UP000800200">
    <property type="component" value="Unassembled WGS sequence"/>
</dbReference>
<gene>
    <name evidence="2" type="ORF">K469DRAFT_130317</name>
</gene>
<reference evidence="2" key="1">
    <citation type="journal article" date="2020" name="Stud. Mycol.">
        <title>101 Dothideomycetes genomes: a test case for predicting lifestyles and emergence of pathogens.</title>
        <authorList>
            <person name="Haridas S."/>
            <person name="Albert R."/>
            <person name="Binder M."/>
            <person name="Bloem J."/>
            <person name="Labutti K."/>
            <person name="Salamov A."/>
            <person name="Andreopoulos B."/>
            <person name="Baker S."/>
            <person name="Barry K."/>
            <person name="Bills G."/>
            <person name="Bluhm B."/>
            <person name="Cannon C."/>
            <person name="Castanera R."/>
            <person name="Culley D."/>
            <person name="Daum C."/>
            <person name="Ezra D."/>
            <person name="Gonzalez J."/>
            <person name="Henrissat B."/>
            <person name="Kuo A."/>
            <person name="Liang C."/>
            <person name="Lipzen A."/>
            <person name="Lutzoni F."/>
            <person name="Magnuson J."/>
            <person name="Mondo S."/>
            <person name="Nolan M."/>
            <person name="Ohm R."/>
            <person name="Pangilinan J."/>
            <person name="Park H.-J."/>
            <person name="Ramirez L."/>
            <person name="Alfaro M."/>
            <person name="Sun H."/>
            <person name="Tritt A."/>
            <person name="Yoshinaga Y."/>
            <person name="Zwiers L.-H."/>
            <person name="Turgeon B."/>
            <person name="Goodwin S."/>
            <person name="Spatafora J."/>
            <person name="Crous P."/>
            <person name="Grigoriev I."/>
        </authorList>
    </citation>
    <scope>NUCLEOTIDE SEQUENCE</scope>
    <source>
        <strain evidence="2">CBS 207.26</strain>
    </source>
</reference>
<keyword evidence="3" id="KW-1185">Reference proteome</keyword>
<dbReference type="EMBL" id="ML994611">
    <property type="protein sequence ID" value="KAF2194592.1"/>
    <property type="molecule type" value="Genomic_DNA"/>
</dbReference>
<protein>
    <submittedName>
        <fullName evidence="2">Uncharacterized protein</fullName>
    </submittedName>
</protein>
<dbReference type="AlphaFoldDB" id="A0A6A6EUB2"/>
<keyword evidence="1" id="KW-0812">Transmembrane</keyword>
<feature type="transmembrane region" description="Helical" evidence="1">
    <location>
        <begin position="12"/>
        <end position="35"/>
    </location>
</feature>
<keyword evidence="1" id="KW-0472">Membrane</keyword>
<proteinExistence type="predicted"/>
<evidence type="ECO:0000313" key="3">
    <source>
        <dbReference type="Proteomes" id="UP000800200"/>
    </source>
</evidence>
<keyword evidence="1" id="KW-1133">Transmembrane helix</keyword>
<evidence type="ECO:0000313" key="2">
    <source>
        <dbReference type="EMBL" id="KAF2194592.1"/>
    </source>
</evidence>
<sequence length="113" mass="13366">MENFKKLRPITVFALLWYPAYILYIVGALLGTLAVQIHQSVKGRKKTERCCQQISMHWLVYLILWRYTCHTERTDNVQNFCLIPQYRLHRRYRQSFASMRVSDGRQLGGSLNG</sequence>